<feature type="region of interest" description="Disordered" evidence="1">
    <location>
        <begin position="1"/>
        <end position="31"/>
    </location>
</feature>
<feature type="non-terminal residue" evidence="2">
    <location>
        <position position="1"/>
    </location>
</feature>
<dbReference type="AlphaFoldDB" id="A0A146L427"/>
<accession>A0A146L427</accession>
<dbReference type="EMBL" id="GDHC01016677">
    <property type="protein sequence ID" value="JAQ01952.1"/>
    <property type="molecule type" value="Transcribed_RNA"/>
</dbReference>
<name>A0A146L427_LYGHE</name>
<evidence type="ECO:0000256" key="1">
    <source>
        <dbReference type="SAM" id="MobiDB-lite"/>
    </source>
</evidence>
<reference evidence="2" key="1">
    <citation type="journal article" date="2016" name="Gigascience">
        <title>De novo construction of an expanded transcriptome assembly for the western tarnished plant bug, Lygus hesperus.</title>
        <authorList>
            <person name="Tassone E.E."/>
            <person name="Geib S.M."/>
            <person name="Hall B."/>
            <person name="Fabrick J.A."/>
            <person name="Brent C.S."/>
            <person name="Hull J.J."/>
        </authorList>
    </citation>
    <scope>NUCLEOTIDE SEQUENCE</scope>
</reference>
<gene>
    <name evidence="2" type="ORF">g.16644</name>
</gene>
<sequence>EQQQLEILRTLDTDSDTEGSGLEDTAPEQPYNDVREDVLLTISHEVVHDQGTPSQQAVDSETEAWEEDSAVFDTTPSAIEPTTTDETCDSDTTATSAAVISVDERGVDETAWTAGAPGGETVTYTQTLGSQLRTMYTTACWDARIAPHTMVITTDHTREECIEIEPQKIPSSVLALADTVDWSTIDCVIDELTSGSDIALDLLRIVQSAPYVQPHCDGVSNAVRVELRHLLELHSLQDLSQELEHTIFSDISTVPHTTTFYSYFGVHWARLLLWTALWITCQQQQQQQQTGNPAYQMTEELDILCR</sequence>
<evidence type="ECO:0000313" key="2">
    <source>
        <dbReference type="EMBL" id="JAQ01952.1"/>
    </source>
</evidence>
<protein>
    <submittedName>
        <fullName evidence="2">Uncharacterized protein</fullName>
    </submittedName>
</protein>
<organism evidence="2">
    <name type="scientific">Lygus hesperus</name>
    <name type="common">Western plant bug</name>
    <dbReference type="NCBI Taxonomy" id="30085"/>
    <lineage>
        <taxon>Eukaryota</taxon>
        <taxon>Metazoa</taxon>
        <taxon>Ecdysozoa</taxon>
        <taxon>Arthropoda</taxon>
        <taxon>Hexapoda</taxon>
        <taxon>Insecta</taxon>
        <taxon>Pterygota</taxon>
        <taxon>Neoptera</taxon>
        <taxon>Paraneoptera</taxon>
        <taxon>Hemiptera</taxon>
        <taxon>Heteroptera</taxon>
        <taxon>Panheteroptera</taxon>
        <taxon>Cimicomorpha</taxon>
        <taxon>Miridae</taxon>
        <taxon>Mirini</taxon>
        <taxon>Lygus</taxon>
    </lineage>
</organism>
<proteinExistence type="predicted"/>